<evidence type="ECO:0000256" key="3">
    <source>
        <dbReference type="ARBA" id="ARBA00023125"/>
    </source>
</evidence>
<comment type="similarity">
    <text evidence="1">Belongs to the LysR transcriptional regulatory family.</text>
</comment>
<keyword evidence="7" id="KW-1185">Reference proteome</keyword>
<dbReference type="PROSITE" id="PS50931">
    <property type="entry name" value="HTH_LYSR"/>
    <property type="match status" value="1"/>
</dbReference>
<dbReference type="Proteomes" id="UP000282125">
    <property type="component" value="Unassembled WGS sequence"/>
</dbReference>
<accession>A0A3P3D9M6</accession>
<dbReference type="SUPFAM" id="SSF53850">
    <property type="entry name" value="Periplasmic binding protein-like II"/>
    <property type="match status" value="1"/>
</dbReference>
<feature type="domain" description="HTH lysR-type" evidence="5">
    <location>
        <begin position="2"/>
        <end position="59"/>
    </location>
</feature>
<evidence type="ECO:0000259" key="5">
    <source>
        <dbReference type="PROSITE" id="PS50931"/>
    </source>
</evidence>
<dbReference type="RefSeq" id="WP_124966339.1">
    <property type="nucleotide sequence ID" value="NZ_RRAZ01000033.1"/>
</dbReference>
<dbReference type="CDD" id="cd08414">
    <property type="entry name" value="PBP2_LTTR_aromatics_like"/>
    <property type="match status" value="1"/>
</dbReference>
<dbReference type="PANTHER" id="PTHR30346">
    <property type="entry name" value="TRANSCRIPTIONAL DUAL REGULATOR HCAR-RELATED"/>
    <property type="match status" value="1"/>
</dbReference>
<organism evidence="6 7">
    <name type="scientific">Falsigemmobacter faecalis</name>
    <dbReference type="NCBI Taxonomy" id="2488730"/>
    <lineage>
        <taxon>Bacteria</taxon>
        <taxon>Pseudomonadati</taxon>
        <taxon>Pseudomonadota</taxon>
        <taxon>Alphaproteobacteria</taxon>
        <taxon>Rhodobacterales</taxon>
        <taxon>Paracoccaceae</taxon>
        <taxon>Falsigemmobacter</taxon>
    </lineage>
</organism>
<evidence type="ECO:0000256" key="2">
    <source>
        <dbReference type="ARBA" id="ARBA00023015"/>
    </source>
</evidence>
<reference evidence="6 7" key="1">
    <citation type="submission" date="2018-11" db="EMBL/GenBank/DDBJ databases">
        <title>Gemmobacter sp. nov., YIM 102744-1 draft genome.</title>
        <authorList>
            <person name="Li G."/>
            <person name="Jiang Y."/>
        </authorList>
    </citation>
    <scope>NUCLEOTIDE SEQUENCE [LARGE SCALE GENOMIC DNA]</scope>
    <source>
        <strain evidence="6 7">YIM 102744-1</strain>
    </source>
</reference>
<evidence type="ECO:0000256" key="4">
    <source>
        <dbReference type="ARBA" id="ARBA00023163"/>
    </source>
</evidence>
<dbReference type="GO" id="GO:0032993">
    <property type="term" value="C:protein-DNA complex"/>
    <property type="evidence" value="ECO:0007669"/>
    <property type="project" value="TreeGrafter"/>
</dbReference>
<dbReference type="GO" id="GO:0003700">
    <property type="term" value="F:DNA-binding transcription factor activity"/>
    <property type="evidence" value="ECO:0007669"/>
    <property type="project" value="InterPro"/>
</dbReference>
<dbReference type="Pfam" id="PF03466">
    <property type="entry name" value="LysR_substrate"/>
    <property type="match status" value="1"/>
</dbReference>
<dbReference type="FunFam" id="1.10.10.10:FF:000001">
    <property type="entry name" value="LysR family transcriptional regulator"/>
    <property type="match status" value="1"/>
</dbReference>
<evidence type="ECO:0000313" key="7">
    <source>
        <dbReference type="Proteomes" id="UP000282125"/>
    </source>
</evidence>
<dbReference type="OrthoDB" id="9815174at2"/>
<dbReference type="AlphaFoldDB" id="A0A3P3D9M6"/>
<name>A0A3P3D9M6_9RHOB</name>
<keyword evidence="3" id="KW-0238">DNA-binding</keyword>
<dbReference type="Pfam" id="PF00126">
    <property type="entry name" value="HTH_1"/>
    <property type="match status" value="1"/>
</dbReference>
<evidence type="ECO:0000256" key="1">
    <source>
        <dbReference type="ARBA" id="ARBA00009437"/>
    </source>
</evidence>
<keyword evidence="4" id="KW-0804">Transcription</keyword>
<gene>
    <name evidence="6" type="ORF">EG244_16810</name>
</gene>
<protein>
    <submittedName>
        <fullName evidence="6">LysR family transcriptional regulator</fullName>
    </submittedName>
</protein>
<dbReference type="PRINTS" id="PR00039">
    <property type="entry name" value="HTHLYSR"/>
</dbReference>
<dbReference type="InterPro" id="IPR000847">
    <property type="entry name" value="LysR_HTH_N"/>
</dbReference>
<keyword evidence="2" id="KW-0805">Transcription regulation</keyword>
<dbReference type="EMBL" id="RRAZ01000033">
    <property type="protein sequence ID" value="RRH71060.1"/>
    <property type="molecule type" value="Genomic_DNA"/>
</dbReference>
<evidence type="ECO:0000313" key="6">
    <source>
        <dbReference type="EMBL" id="RRH71060.1"/>
    </source>
</evidence>
<dbReference type="SUPFAM" id="SSF46785">
    <property type="entry name" value="Winged helix' DNA-binding domain"/>
    <property type="match status" value="1"/>
</dbReference>
<sequence length="299" mass="32363">MLTLKHYELLTTLAEELHFGRAAQRLGVSQPQLTQALKQMEELVGTRLFDRTKRRVELAAAGALLLPDARAVLRHARQAEEVALRAGRGLTGRLSLGYIGTVAYNGVLTKILSHFHTQAAQLDLQLVLMDLDRQFPEVAAGNLDAGIVRLPYPNIPPELDSRVIHREALWIALPTTHPLAGEEKLDLAQFDGADFIATHLPPNTGFAAAMDQACAHAGIKTNIVHRSPQFASIISLVAAGLGVAVVPESLHRVKIPGVVCRALSDVSVTAEIALVWRRDNESPPLQQFLASVSAALPPI</sequence>
<proteinExistence type="inferred from homology"/>
<dbReference type="InterPro" id="IPR036388">
    <property type="entry name" value="WH-like_DNA-bd_sf"/>
</dbReference>
<dbReference type="GO" id="GO:0003677">
    <property type="term" value="F:DNA binding"/>
    <property type="evidence" value="ECO:0007669"/>
    <property type="project" value="UniProtKB-KW"/>
</dbReference>
<comment type="caution">
    <text evidence="6">The sequence shown here is derived from an EMBL/GenBank/DDBJ whole genome shotgun (WGS) entry which is preliminary data.</text>
</comment>
<dbReference type="Gene3D" id="1.10.10.10">
    <property type="entry name" value="Winged helix-like DNA-binding domain superfamily/Winged helix DNA-binding domain"/>
    <property type="match status" value="1"/>
</dbReference>
<dbReference type="Gene3D" id="3.40.190.10">
    <property type="entry name" value="Periplasmic binding protein-like II"/>
    <property type="match status" value="2"/>
</dbReference>
<dbReference type="InterPro" id="IPR005119">
    <property type="entry name" value="LysR_subst-bd"/>
</dbReference>
<dbReference type="PANTHER" id="PTHR30346:SF28">
    <property type="entry name" value="HTH-TYPE TRANSCRIPTIONAL REGULATOR CYNR"/>
    <property type="match status" value="1"/>
</dbReference>
<dbReference type="InterPro" id="IPR036390">
    <property type="entry name" value="WH_DNA-bd_sf"/>
</dbReference>